<proteinExistence type="predicted"/>
<dbReference type="AlphaFoldDB" id="A0A6C0HR69"/>
<reference evidence="1" key="1">
    <citation type="journal article" date="2020" name="Nature">
        <title>Giant virus diversity and host interactions through global metagenomics.</title>
        <authorList>
            <person name="Schulz F."/>
            <person name="Roux S."/>
            <person name="Paez-Espino D."/>
            <person name="Jungbluth S."/>
            <person name="Walsh D.A."/>
            <person name="Denef V.J."/>
            <person name="McMahon K.D."/>
            <person name="Konstantinidis K.T."/>
            <person name="Eloe-Fadrosh E.A."/>
            <person name="Kyrpides N.C."/>
            <person name="Woyke T."/>
        </authorList>
    </citation>
    <scope>NUCLEOTIDE SEQUENCE</scope>
    <source>
        <strain evidence="1">GVMAG-M-3300023184-165</strain>
    </source>
</reference>
<sequence length="264" mass="31862">MSLNKACIFLFHLSTGDNFTMYGAVRHLQKIYKDVYIFCLYRNRYTVKQMYQQFNNIHIHIILNEDYNNCIVPNHLIELYKANIKNYDLYSCGSHINNFHEVPGYFWSKFYDNINLPYSLRYEYNDINRNSKEDDLYNKVVEKYGKKYIFLHDHRNVKYKHICERADVNVISDYPIFHPNFNYYSNIGGEFNDLWSQDFLSDNLFDYCMLIENATEIHISDSSFSCLMPYLDLKKVQKKVIHTSYCEGLVNYHEKFKDWEIVKQ</sequence>
<name>A0A6C0HR69_9ZZZZ</name>
<organism evidence="1">
    <name type="scientific">viral metagenome</name>
    <dbReference type="NCBI Taxonomy" id="1070528"/>
    <lineage>
        <taxon>unclassified sequences</taxon>
        <taxon>metagenomes</taxon>
        <taxon>organismal metagenomes</taxon>
    </lineage>
</organism>
<evidence type="ECO:0000313" key="1">
    <source>
        <dbReference type="EMBL" id="QHT82837.1"/>
    </source>
</evidence>
<accession>A0A6C0HR69</accession>
<dbReference type="EMBL" id="MN740004">
    <property type="protein sequence ID" value="QHT82837.1"/>
    <property type="molecule type" value="Genomic_DNA"/>
</dbReference>
<protein>
    <recommendedName>
        <fullName evidence="2">Glycosyltransferase</fullName>
    </recommendedName>
</protein>
<evidence type="ECO:0008006" key="2">
    <source>
        <dbReference type="Google" id="ProtNLM"/>
    </source>
</evidence>